<feature type="transmembrane region" description="Helical" evidence="14">
    <location>
        <begin position="124"/>
        <end position="144"/>
    </location>
</feature>
<accession>A0A7X5BZL1</accession>
<evidence type="ECO:0000256" key="12">
    <source>
        <dbReference type="ARBA" id="ARBA00023012"/>
    </source>
</evidence>
<reference evidence="16 17" key="1">
    <citation type="submission" date="2020-01" db="EMBL/GenBank/DDBJ databases">
        <title>Paenibacillus soybeanensis sp. nov. isolated from the nodules of soybean (Glycine max(L.) Merr).</title>
        <authorList>
            <person name="Wang H."/>
        </authorList>
    </citation>
    <scope>NUCLEOTIDE SEQUENCE [LARGE SCALE GENOMIC DNA]</scope>
    <source>
        <strain evidence="16 17">DSM 23054</strain>
    </source>
</reference>
<feature type="transmembrane region" description="Helical" evidence="14">
    <location>
        <begin position="31"/>
        <end position="49"/>
    </location>
</feature>
<evidence type="ECO:0000256" key="5">
    <source>
        <dbReference type="ARBA" id="ARBA00022553"/>
    </source>
</evidence>
<dbReference type="EC" id="2.7.13.3" evidence="3"/>
<protein>
    <recommendedName>
        <fullName evidence="3">histidine kinase</fullName>
        <ecNumber evidence="3">2.7.13.3</ecNumber>
    </recommendedName>
</protein>
<dbReference type="SUPFAM" id="SSF55874">
    <property type="entry name" value="ATPase domain of HSP90 chaperone/DNA topoisomerase II/histidine kinase"/>
    <property type="match status" value="1"/>
</dbReference>
<dbReference type="AlphaFoldDB" id="A0A7X5BZL1"/>
<feature type="transmembrane region" description="Helical" evidence="14">
    <location>
        <begin position="156"/>
        <end position="177"/>
    </location>
</feature>
<dbReference type="OrthoDB" id="9815750at2"/>
<evidence type="ECO:0000313" key="17">
    <source>
        <dbReference type="Proteomes" id="UP000558113"/>
    </source>
</evidence>
<dbReference type="InterPro" id="IPR003594">
    <property type="entry name" value="HATPase_dom"/>
</dbReference>
<dbReference type="InterPro" id="IPR036097">
    <property type="entry name" value="HisK_dim/P_sf"/>
</dbReference>
<feature type="transmembrane region" description="Helical" evidence="14">
    <location>
        <begin position="94"/>
        <end position="112"/>
    </location>
</feature>
<evidence type="ECO:0000256" key="1">
    <source>
        <dbReference type="ARBA" id="ARBA00000085"/>
    </source>
</evidence>
<dbReference type="PRINTS" id="PR00344">
    <property type="entry name" value="BCTRLSENSOR"/>
</dbReference>
<keyword evidence="8" id="KW-0547">Nucleotide-binding</keyword>
<evidence type="ECO:0000256" key="13">
    <source>
        <dbReference type="ARBA" id="ARBA00023136"/>
    </source>
</evidence>
<keyword evidence="7 14" id="KW-0812">Transmembrane</keyword>
<dbReference type="GO" id="GO:0005886">
    <property type="term" value="C:plasma membrane"/>
    <property type="evidence" value="ECO:0007669"/>
    <property type="project" value="UniProtKB-SubCell"/>
</dbReference>
<evidence type="ECO:0000256" key="2">
    <source>
        <dbReference type="ARBA" id="ARBA00004651"/>
    </source>
</evidence>
<gene>
    <name evidence="16" type="ORF">GT003_16590</name>
</gene>
<dbReference type="GO" id="GO:0071555">
    <property type="term" value="P:cell wall organization"/>
    <property type="evidence" value="ECO:0007669"/>
    <property type="project" value="InterPro"/>
</dbReference>
<evidence type="ECO:0000256" key="10">
    <source>
        <dbReference type="ARBA" id="ARBA00022840"/>
    </source>
</evidence>
<dbReference type="Pfam" id="PF00512">
    <property type="entry name" value="HisKA"/>
    <property type="match status" value="1"/>
</dbReference>
<keyword evidence="12" id="KW-0902">Two-component regulatory system</keyword>
<dbReference type="GO" id="GO:0005524">
    <property type="term" value="F:ATP binding"/>
    <property type="evidence" value="ECO:0007669"/>
    <property type="project" value="UniProtKB-KW"/>
</dbReference>
<proteinExistence type="predicted"/>
<feature type="transmembrane region" description="Helical" evidence="14">
    <location>
        <begin position="61"/>
        <end position="88"/>
    </location>
</feature>
<keyword evidence="4" id="KW-1003">Cell membrane</keyword>
<dbReference type="InterPro" id="IPR004358">
    <property type="entry name" value="Sig_transdc_His_kin-like_C"/>
</dbReference>
<keyword evidence="17" id="KW-1185">Reference proteome</keyword>
<dbReference type="EMBL" id="JAAAMU010000007">
    <property type="protein sequence ID" value="NBC70621.1"/>
    <property type="molecule type" value="Genomic_DNA"/>
</dbReference>
<keyword evidence="13 14" id="KW-0472">Membrane</keyword>
<keyword evidence="11 14" id="KW-1133">Transmembrane helix</keyword>
<name>A0A7X5BZL1_9BACL</name>
<dbReference type="CDD" id="cd00082">
    <property type="entry name" value="HisKA"/>
    <property type="match status" value="1"/>
</dbReference>
<dbReference type="PANTHER" id="PTHR43065">
    <property type="entry name" value="SENSOR HISTIDINE KINASE"/>
    <property type="match status" value="1"/>
</dbReference>
<dbReference type="PROSITE" id="PS50109">
    <property type="entry name" value="HIS_KIN"/>
    <property type="match status" value="1"/>
</dbReference>
<dbReference type="InterPro" id="IPR036890">
    <property type="entry name" value="HATPase_C_sf"/>
</dbReference>
<evidence type="ECO:0000259" key="15">
    <source>
        <dbReference type="PROSITE" id="PS50109"/>
    </source>
</evidence>
<feature type="domain" description="Histidine kinase" evidence="15">
    <location>
        <begin position="205"/>
        <end position="413"/>
    </location>
</feature>
<dbReference type="Gene3D" id="1.10.287.130">
    <property type="match status" value="1"/>
</dbReference>
<dbReference type="Pfam" id="PF07694">
    <property type="entry name" value="5TM-5TMR_LYT"/>
    <property type="match status" value="1"/>
</dbReference>
<dbReference type="InterPro" id="IPR011620">
    <property type="entry name" value="Sig_transdc_His_kinase_LytS_TM"/>
</dbReference>
<dbReference type="InterPro" id="IPR005467">
    <property type="entry name" value="His_kinase_dom"/>
</dbReference>
<evidence type="ECO:0000256" key="6">
    <source>
        <dbReference type="ARBA" id="ARBA00022679"/>
    </source>
</evidence>
<dbReference type="Gene3D" id="3.30.565.10">
    <property type="entry name" value="Histidine kinase-like ATPase, C-terminal domain"/>
    <property type="match status" value="1"/>
</dbReference>
<dbReference type="RefSeq" id="WP_161699729.1">
    <property type="nucleotide sequence ID" value="NZ_JAAAMU010000007.1"/>
</dbReference>
<keyword evidence="10" id="KW-0067">ATP-binding</keyword>
<evidence type="ECO:0000256" key="3">
    <source>
        <dbReference type="ARBA" id="ARBA00012438"/>
    </source>
</evidence>
<dbReference type="SMART" id="SM00387">
    <property type="entry name" value="HATPase_c"/>
    <property type="match status" value="1"/>
</dbReference>
<keyword evidence="9 16" id="KW-0418">Kinase</keyword>
<evidence type="ECO:0000256" key="7">
    <source>
        <dbReference type="ARBA" id="ARBA00022692"/>
    </source>
</evidence>
<evidence type="ECO:0000256" key="8">
    <source>
        <dbReference type="ARBA" id="ARBA00022741"/>
    </source>
</evidence>
<dbReference type="SUPFAM" id="SSF47384">
    <property type="entry name" value="Homodimeric domain of signal transducing histidine kinase"/>
    <property type="match status" value="1"/>
</dbReference>
<keyword evidence="6" id="KW-0808">Transferase</keyword>
<evidence type="ECO:0000256" key="11">
    <source>
        <dbReference type="ARBA" id="ARBA00022989"/>
    </source>
</evidence>
<comment type="caution">
    <text evidence="16">The sequence shown here is derived from an EMBL/GenBank/DDBJ whole genome shotgun (WGS) entry which is preliminary data.</text>
</comment>
<sequence>MLFHSDLFLNAFIIFLPLIFYRPFYKYKNPIVVYFLFLIPLIITMTFPVKMFDTVLDLRGVPLVIGSLYGGVYTAVPLFISLIVYRYLLGDIDILLYILALAPSFALLCFLFRTYERAASRRKMLLVFGLCFFLRTTVVNLYAFMTGNADYFAASYLPNLPVIIVQCILAVMLVFMIETIRNHIQIQDEIIKVEKMKVVSEIAASVAHEVRNPLTSVRGFIQLLADPMLSDGKRQQFSAITLEELDRAESIIADYLSLAKPQNEKLEAIVVEDALAKAFQILSSYANLQNVAITTEFDSAAEVYGNQAKFRQALINIGKNAIEAMPDGGELTLKSSVDDESRTVTITVRDTGIGMNKEQLNRLGSPYYSTKDKGTGLGTMVIFSIIDGMNGHIDVQSKVGAGTTYIITLPLAPG</sequence>
<evidence type="ECO:0000313" key="16">
    <source>
        <dbReference type="EMBL" id="NBC70621.1"/>
    </source>
</evidence>
<evidence type="ECO:0000256" key="9">
    <source>
        <dbReference type="ARBA" id="ARBA00022777"/>
    </source>
</evidence>
<dbReference type="InterPro" id="IPR003661">
    <property type="entry name" value="HisK_dim/P_dom"/>
</dbReference>
<feature type="transmembrane region" description="Helical" evidence="14">
    <location>
        <begin position="7"/>
        <end position="25"/>
    </location>
</feature>
<comment type="catalytic activity">
    <reaction evidence="1">
        <text>ATP + protein L-histidine = ADP + protein N-phospho-L-histidine.</text>
        <dbReference type="EC" id="2.7.13.3"/>
    </reaction>
</comment>
<dbReference type="Pfam" id="PF02518">
    <property type="entry name" value="HATPase_c"/>
    <property type="match status" value="1"/>
</dbReference>
<organism evidence="16 17">
    <name type="scientific">Paenibacillus sacheonensis</name>
    <dbReference type="NCBI Taxonomy" id="742054"/>
    <lineage>
        <taxon>Bacteria</taxon>
        <taxon>Bacillati</taxon>
        <taxon>Bacillota</taxon>
        <taxon>Bacilli</taxon>
        <taxon>Bacillales</taxon>
        <taxon>Paenibacillaceae</taxon>
        <taxon>Paenibacillus</taxon>
    </lineage>
</organism>
<dbReference type="GO" id="GO:0000155">
    <property type="term" value="F:phosphorelay sensor kinase activity"/>
    <property type="evidence" value="ECO:0007669"/>
    <property type="project" value="InterPro"/>
</dbReference>
<evidence type="ECO:0000256" key="14">
    <source>
        <dbReference type="SAM" id="Phobius"/>
    </source>
</evidence>
<dbReference type="PANTHER" id="PTHR43065:SF46">
    <property type="entry name" value="C4-DICARBOXYLATE TRANSPORT SENSOR PROTEIN DCTB"/>
    <property type="match status" value="1"/>
</dbReference>
<dbReference type="SMART" id="SM00388">
    <property type="entry name" value="HisKA"/>
    <property type="match status" value="1"/>
</dbReference>
<dbReference type="Proteomes" id="UP000558113">
    <property type="component" value="Unassembled WGS sequence"/>
</dbReference>
<comment type="subcellular location">
    <subcellularLocation>
        <location evidence="2">Cell membrane</location>
        <topology evidence="2">Multi-pass membrane protein</topology>
    </subcellularLocation>
</comment>
<keyword evidence="5" id="KW-0597">Phosphoprotein</keyword>
<evidence type="ECO:0000256" key="4">
    <source>
        <dbReference type="ARBA" id="ARBA00022475"/>
    </source>
</evidence>